<protein>
    <submittedName>
        <fullName evidence="2">Uncharacterized protein</fullName>
    </submittedName>
</protein>
<accession>A0A1A9WUN6</accession>
<name>A0A1A9WUN6_9MUSC</name>
<feature type="transmembrane region" description="Helical" evidence="1">
    <location>
        <begin position="72"/>
        <end position="92"/>
    </location>
</feature>
<organism evidence="2 3">
    <name type="scientific">Glossina brevipalpis</name>
    <dbReference type="NCBI Taxonomy" id="37001"/>
    <lineage>
        <taxon>Eukaryota</taxon>
        <taxon>Metazoa</taxon>
        <taxon>Ecdysozoa</taxon>
        <taxon>Arthropoda</taxon>
        <taxon>Hexapoda</taxon>
        <taxon>Insecta</taxon>
        <taxon>Pterygota</taxon>
        <taxon>Neoptera</taxon>
        <taxon>Endopterygota</taxon>
        <taxon>Diptera</taxon>
        <taxon>Brachycera</taxon>
        <taxon>Muscomorpha</taxon>
        <taxon>Hippoboscoidea</taxon>
        <taxon>Glossinidae</taxon>
        <taxon>Glossina</taxon>
    </lineage>
</organism>
<reference evidence="2" key="2">
    <citation type="submission" date="2020-05" db="UniProtKB">
        <authorList>
            <consortium name="EnsemblMetazoa"/>
        </authorList>
    </citation>
    <scope>IDENTIFICATION</scope>
    <source>
        <strain evidence="2">IAEA</strain>
    </source>
</reference>
<keyword evidence="1" id="KW-0472">Membrane</keyword>
<dbReference type="AlphaFoldDB" id="A0A1A9WUN6"/>
<dbReference type="VEuPathDB" id="VectorBase:GBRI032955"/>
<sequence>MQDMEKDIQTQYTLRQKLGNNHKNLPISQHFGVNRFPWEQHRFSSYEDFLLKCVDASASAAFLLGQRPASSITFFGLLVNVFYCFPTQFLIFNRFLNYGSI</sequence>
<evidence type="ECO:0000313" key="2">
    <source>
        <dbReference type="EnsemblMetazoa" id="GBRI032955-PA"/>
    </source>
</evidence>
<dbReference type="EnsemblMetazoa" id="GBRI032955-RA">
    <property type="protein sequence ID" value="GBRI032955-PA"/>
    <property type="gene ID" value="GBRI032955"/>
</dbReference>
<dbReference type="Proteomes" id="UP000091820">
    <property type="component" value="Unassembled WGS sequence"/>
</dbReference>
<keyword evidence="3" id="KW-1185">Reference proteome</keyword>
<evidence type="ECO:0000256" key="1">
    <source>
        <dbReference type="SAM" id="Phobius"/>
    </source>
</evidence>
<proteinExistence type="predicted"/>
<reference evidence="3" key="1">
    <citation type="submission" date="2014-03" db="EMBL/GenBank/DDBJ databases">
        <authorList>
            <person name="Aksoy S."/>
            <person name="Warren W."/>
            <person name="Wilson R.K."/>
        </authorList>
    </citation>
    <scope>NUCLEOTIDE SEQUENCE [LARGE SCALE GENOMIC DNA]</scope>
    <source>
        <strain evidence="3">IAEA</strain>
    </source>
</reference>
<evidence type="ECO:0000313" key="3">
    <source>
        <dbReference type="Proteomes" id="UP000091820"/>
    </source>
</evidence>
<keyword evidence="1" id="KW-1133">Transmembrane helix</keyword>
<keyword evidence="1" id="KW-0812">Transmembrane</keyword>